<dbReference type="GeneID" id="111316836"/>
<evidence type="ECO:0000256" key="1">
    <source>
        <dbReference type="SAM" id="MobiDB-lite"/>
    </source>
</evidence>
<proteinExistence type="predicted"/>
<dbReference type="RefSeq" id="XP_022774743.1">
    <property type="nucleotide sequence ID" value="XM_022919008.1"/>
</dbReference>
<feature type="region of interest" description="Disordered" evidence="1">
    <location>
        <begin position="1"/>
        <end position="22"/>
    </location>
</feature>
<dbReference type="AlphaFoldDB" id="A0A6P6BCA0"/>
<protein>
    <submittedName>
        <fullName evidence="3">Uncharacterized protein LOC111316836</fullName>
    </submittedName>
</protein>
<reference evidence="3" key="1">
    <citation type="submission" date="2025-08" db="UniProtKB">
        <authorList>
            <consortium name="RefSeq"/>
        </authorList>
    </citation>
    <scope>IDENTIFICATION</scope>
    <source>
        <tissue evidence="3">Fruit stalk</tissue>
    </source>
</reference>
<dbReference type="OrthoDB" id="6270329at2759"/>
<dbReference type="Proteomes" id="UP000515121">
    <property type="component" value="Unplaced"/>
</dbReference>
<dbReference type="KEGG" id="dzi:111316836"/>
<evidence type="ECO:0000313" key="2">
    <source>
        <dbReference type="Proteomes" id="UP000515121"/>
    </source>
</evidence>
<accession>A0A6P6BCA0</accession>
<gene>
    <name evidence="3" type="primary">LOC111316836</name>
</gene>
<organism evidence="2 3">
    <name type="scientific">Durio zibethinus</name>
    <name type="common">Durian</name>
    <dbReference type="NCBI Taxonomy" id="66656"/>
    <lineage>
        <taxon>Eukaryota</taxon>
        <taxon>Viridiplantae</taxon>
        <taxon>Streptophyta</taxon>
        <taxon>Embryophyta</taxon>
        <taxon>Tracheophyta</taxon>
        <taxon>Spermatophyta</taxon>
        <taxon>Magnoliopsida</taxon>
        <taxon>eudicotyledons</taxon>
        <taxon>Gunneridae</taxon>
        <taxon>Pentapetalae</taxon>
        <taxon>rosids</taxon>
        <taxon>malvids</taxon>
        <taxon>Malvales</taxon>
        <taxon>Malvaceae</taxon>
        <taxon>Helicteroideae</taxon>
        <taxon>Durio</taxon>
    </lineage>
</organism>
<evidence type="ECO:0000313" key="3">
    <source>
        <dbReference type="RefSeq" id="XP_022774743.1"/>
    </source>
</evidence>
<sequence length="128" mass="15097">MKRKKGEVEREGEREKKEKEKKVARLHIDQSFASPSWLPLKNQYMFIGLTSVTITHFKVSFYKKYNEEVKQFLTQFFIKRKQKGYMVIKDPRSTFYKALCVGLDGDENLSEGDYMEKTLAPNLGVFKQ</sequence>
<name>A0A6P6BCA0_DURZI</name>
<keyword evidence="2" id="KW-1185">Reference proteome</keyword>